<gene>
    <name evidence="2" type="ORF">BK131_21280</name>
</gene>
<reference evidence="2 3" key="1">
    <citation type="submission" date="2016-11" db="EMBL/GenBank/DDBJ databases">
        <title>Paenibacillus species isolates.</title>
        <authorList>
            <person name="Beno S.M."/>
        </authorList>
    </citation>
    <scope>NUCLEOTIDE SEQUENCE [LARGE SCALE GENOMIC DNA]</scope>
    <source>
        <strain evidence="2 3">FSL H8-0246</strain>
    </source>
</reference>
<dbReference type="RefSeq" id="WP_076333175.1">
    <property type="nucleotide sequence ID" value="NZ_MRTJ01000010.1"/>
</dbReference>
<dbReference type="SUPFAM" id="SSF50242">
    <property type="entry name" value="TIMP-like"/>
    <property type="match status" value="1"/>
</dbReference>
<comment type="caution">
    <text evidence="2">The sequence shown here is derived from an EMBL/GenBank/DDBJ whole genome shotgun (WGS) entry which is preliminary data.</text>
</comment>
<protein>
    <submittedName>
        <fullName evidence="2">Uncharacterized protein</fullName>
    </submittedName>
</protein>
<feature type="transmembrane region" description="Helical" evidence="1">
    <location>
        <begin position="167"/>
        <end position="185"/>
    </location>
</feature>
<name>A0A1R1BNW0_PAEAM</name>
<organism evidence="2 3">
    <name type="scientific">Paenibacillus amylolyticus</name>
    <dbReference type="NCBI Taxonomy" id="1451"/>
    <lineage>
        <taxon>Bacteria</taxon>
        <taxon>Bacillati</taxon>
        <taxon>Bacillota</taxon>
        <taxon>Bacilli</taxon>
        <taxon>Bacillales</taxon>
        <taxon>Paenibacillaceae</taxon>
        <taxon>Paenibacillus</taxon>
    </lineage>
</organism>
<evidence type="ECO:0000313" key="3">
    <source>
        <dbReference type="Proteomes" id="UP000187134"/>
    </source>
</evidence>
<dbReference type="InterPro" id="IPR008993">
    <property type="entry name" value="TIMP-like_OB-fold"/>
</dbReference>
<dbReference type="AlphaFoldDB" id="A0A1R1BNW0"/>
<sequence>MEKLKLRIITFIFFISTVFFISNAQDVNALSCVELGSPQEQLELYDGAVYGEVKQVKVDLKQEGFTGTKEKIRYILVEAERSWNTEVDSQLIIATNFTWGFDFKEGNKYLIYFSEADGELSSSPCSLTIEMNNLNQATELFGEGYPPKQQVNVEHKMWFMFEQDIDLYIVGVVVFAAIFVFFIIVRKKKRKV</sequence>
<evidence type="ECO:0000256" key="1">
    <source>
        <dbReference type="SAM" id="Phobius"/>
    </source>
</evidence>
<evidence type="ECO:0000313" key="2">
    <source>
        <dbReference type="EMBL" id="OMF11484.1"/>
    </source>
</evidence>
<keyword evidence="1" id="KW-0812">Transmembrane</keyword>
<keyword evidence="1" id="KW-1133">Transmembrane helix</keyword>
<proteinExistence type="predicted"/>
<keyword evidence="1" id="KW-0472">Membrane</keyword>
<dbReference type="OrthoDB" id="8221747at2"/>
<dbReference type="Proteomes" id="UP000187134">
    <property type="component" value="Unassembled WGS sequence"/>
</dbReference>
<accession>A0A1R1BNW0</accession>
<dbReference type="EMBL" id="MRTJ01000010">
    <property type="protein sequence ID" value="OMF11484.1"/>
    <property type="molecule type" value="Genomic_DNA"/>
</dbReference>